<name>A0A366MV70_9BACT</name>
<keyword evidence="3" id="KW-1185">Reference proteome</keyword>
<accession>A0A366MV70</accession>
<feature type="signal peptide" evidence="1">
    <location>
        <begin position="1"/>
        <end position="27"/>
    </location>
</feature>
<reference evidence="2 3" key="1">
    <citation type="submission" date="2017-10" db="EMBL/GenBank/DDBJ databases">
        <title>Genomics of the genus Arcobacter.</title>
        <authorList>
            <person name="Perez-Cataluna A."/>
            <person name="Figueras M.J."/>
        </authorList>
    </citation>
    <scope>NUCLEOTIDE SEQUENCE [LARGE SCALE GENOMIC DNA]</scope>
    <source>
        <strain evidence="2 3">CECT 9230</strain>
    </source>
</reference>
<dbReference type="Proteomes" id="UP000252669">
    <property type="component" value="Unassembled WGS sequence"/>
</dbReference>
<protein>
    <recommendedName>
        <fullName evidence="4">Lipoprotein</fullName>
    </recommendedName>
</protein>
<dbReference type="AlphaFoldDB" id="A0A366MV70"/>
<evidence type="ECO:0000313" key="2">
    <source>
        <dbReference type="EMBL" id="RBQ29282.1"/>
    </source>
</evidence>
<feature type="chain" id="PRO_5016570505" description="Lipoprotein" evidence="1">
    <location>
        <begin position="28"/>
        <end position="126"/>
    </location>
</feature>
<keyword evidence="1" id="KW-0732">Signal</keyword>
<comment type="caution">
    <text evidence="2">The sequence shown here is derived from an EMBL/GenBank/DDBJ whole genome shotgun (WGS) entry which is preliminary data.</text>
</comment>
<sequence>MRTNKMINILKSLITITLIALLFSACDSEPQVQVELQPFRNTNYPQYIHHRLIVTVLKDNLEIKDIVVNDKSEGCDHKGYINFSDSKVNKLPAILNSYQFMTITFLGCRVKKVDILTNQGDWSFEF</sequence>
<dbReference type="EMBL" id="PDKB01000007">
    <property type="protein sequence ID" value="RBQ29282.1"/>
    <property type="molecule type" value="Genomic_DNA"/>
</dbReference>
<proteinExistence type="predicted"/>
<evidence type="ECO:0000256" key="1">
    <source>
        <dbReference type="SAM" id="SignalP"/>
    </source>
</evidence>
<evidence type="ECO:0000313" key="3">
    <source>
        <dbReference type="Proteomes" id="UP000252669"/>
    </source>
</evidence>
<organism evidence="2 3">
    <name type="scientific">Aliarcobacter vitoriensis</name>
    <dbReference type="NCBI Taxonomy" id="2011099"/>
    <lineage>
        <taxon>Bacteria</taxon>
        <taxon>Pseudomonadati</taxon>
        <taxon>Campylobacterota</taxon>
        <taxon>Epsilonproteobacteria</taxon>
        <taxon>Campylobacterales</taxon>
        <taxon>Arcobacteraceae</taxon>
        <taxon>Aliarcobacter</taxon>
    </lineage>
</organism>
<dbReference type="PROSITE" id="PS51257">
    <property type="entry name" value="PROKAR_LIPOPROTEIN"/>
    <property type="match status" value="1"/>
</dbReference>
<evidence type="ECO:0008006" key="4">
    <source>
        <dbReference type="Google" id="ProtNLM"/>
    </source>
</evidence>
<gene>
    <name evidence="2" type="ORF">CRU91_05495</name>
</gene>